<keyword evidence="11" id="KW-0931">ER-Golgi transport</keyword>
<keyword evidence="14" id="KW-1185">Reference proteome</keyword>
<dbReference type="PANTHER" id="PTHR12701">
    <property type="entry name" value="BCR-ASSOCIATED PROTEIN, BAP"/>
    <property type="match status" value="1"/>
</dbReference>
<keyword evidence="6 11" id="KW-0256">Endoplasmic reticulum</keyword>
<evidence type="ECO:0000256" key="5">
    <source>
        <dbReference type="ARBA" id="ARBA00022703"/>
    </source>
</evidence>
<dbReference type="EMBL" id="JBBPBK010000016">
    <property type="protein sequence ID" value="KAK9268193.1"/>
    <property type="molecule type" value="Genomic_DNA"/>
</dbReference>
<evidence type="ECO:0000256" key="11">
    <source>
        <dbReference type="RuleBase" id="RU367026"/>
    </source>
</evidence>
<evidence type="ECO:0000256" key="2">
    <source>
        <dbReference type="ARBA" id="ARBA00007956"/>
    </source>
</evidence>
<feature type="transmembrane region" description="Helical" evidence="11">
    <location>
        <begin position="43"/>
        <end position="64"/>
    </location>
</feature>
<comment type="caution">
    <text evidence="13">The sequence shown here is derived from an EMBL/GenBank/DDBJ whole genome shotgun (WGS) entry which is preliminary data.</text>
</comment>
<keyword evidence="9 12" id="KW-0175">Coiled coil</keyword>
<evidence type="ECO:0000256" key="3">
    <source>
        <dbReference type="ARBA" id="ARBA00022448"/>
    </source>
</evidence>
<evidence type="ECO:0000313" key="13">
    <source>
        <dbReference type="EMBL" id="KAK9268193.1"/>
    </source>
</evidence>
<comment type="function">
    <text evidence="11">May play a role in anterograde transport of membrane proteins from the endoplasmic reticulum to the Golgi.</text>
</comment>
<evidence type="ECO:0000256" key="7">
    <source>
        <dbReference type="ARBA" id="ARBA00022927"/>
    </source>
</evidence>
<dbReference type="FunFam" id="1.20.5.110:FF:000011">
    <property type="entry name" value="B-cell receptor-associated protein 29"/>
    <property type="match status" value="1"/>
</dbReference>
<evidence type="ECO:0000256" key="12">
    <source>
        <dbReference type="SAM" id="Coils"/>
    </source>
</evidence>
<dbReference type="Proteomes" id="UP001415857">
    <property type="component" value="Unassembled WGS sequence"/>
</dbReference>
<evidence type="ECO:0000256" key="1">
    <source>
        <dbReference type="ARBA" id="ARBA00004477"/>
    </source>
</evidence>
<feature type="transmembrane region" description="Helical" evidence="11">
    <location>
        <begin position="84"/>
        <end position="104"/>
    </location>
</feature>
<keyword evidence="7 11" id="KW-0653">Protein transport</keyword>
<comment type="subcellular location">
    <subcellularLocation>
        <location evidence="1 11">Endoplasmic reticulum membrane</location>
        <topology evidence="1 11">Multi-pass membrane protein</topology>
    </subcellularLocation>
</comment>
<sequence length="221" mass="25428">MIQLLFTVIFSEMVLIMILLFKTPLRKLVVVGLDRVKRGRGPIVVKTVAGTFCVVLISSVYSMMKIQKRWIEDAVVNPTDQVLMAKHLLEATLMGSSLFLVLMIDRLHHYIRELRLRRKSMEAVKKQNRVFEDGKNCSSEEIKALEEEMTTLRAKVKELESGLEIKTKEAFAGEANAMALRKQSEGFLLEYDRLLEENQNLRNQLQSFDRRLSHSASKKNT</sequence>
<dbReference type="GO" id="GO:0006888">
    <property type="term" value="P:endoplasmic reticulum to Golgi vesicle-mediated transport"/>
    <property type="evidence" value="ECO:0007669"/>
    <property type="project" value="UniProtKB-UniRule"/>
</dbReference>
<dbReference type="PANTHER" id="PTHR12701:SF18">
    <property type="entry name" value="ENDOPLASMIC RETICULUM TRANSMEMBRANE PROTEIN"/>
    <property type="match status" value="1"/>
</dbReference>
<protein>
    <recommendedName>
        <fullName evidence="11">Endoplasmic reticulum transmembrane protein</fullName>
    </recommendedName>
</protein>
<dbReference type="Gene3D" id="1.20.5.110">
    <property type="match status" value="1"/>
</dbReference>
<keyword evidence="10 11" id="KW-0472">Membrane</keyword>
<evidence type="ECO:0000313" key="14">
    <source>
        <dbReference type="Proteomes" id="UP001415857"/>
    </source>
</evidence>
<evidence type="ECO:0000256" key="10">
    <source>
        <dbReference type="ARBA" id="ARBA00023136"/>
    </source>
</evidence>
<dbReference type="GO" id="GO:0006886">
    <property type="term" value="P:intracellular protein transport"/>
    <property type="evidence" value="ECO:0007669"/>
    <property type="project" value="UniProtKB-UniRule"/>
</dbReference>
<feature type="transmembrane region" description="Helical" evidence="11">
    <location>
        <begin position="6"/>
        <end position="22"/>
    </location>
</feature>
<evidence type="ECO:0000256" key="9">
    <source>
        <dbReference type="ARBA" id="ARBA00023054"/>
    </source>
</evidence>
<dbReference type="GO" id="GO:0070973">
    <property type="term" value="P:protein localization to endoplasmic reticulum exit site"/>
    <property type="evidence" value="ECO:0007669"/>
    <property type="project" value="UniProtKB-UniRule"/>
</dbReference>
<keyword evidence="5" id="KW-0053">Apoptosis</keyword>
<dbReference type="InterPro" id="IPR008417">
    <property type="entry name" value="BAP29/BAP31"/>
</dbReference>
<evidence type="ECO:0000256" key="8">
    <source>
        <dbReference type="ARBA" id="ARBA00022989"/>
    </source>
</evidence>
<dbReference type="GO" id="GO:0005789">
    <property type="term" value="C:endoplasmic reticulum membrane"/>
    <property type="evidence" value="ECO:0007669"/>
    <property type="project" value="UniProtKB-SubCell"/>
</dbReference>
<comment type="similarity">
    <text evidence="2 11">Belongs to the BCAP29/BCAP31 family.</text>
</comment>
<keyword evidence="4 11" id="KW-0812">Transmembrane</keyword>
<gene>
    <name evidence="13" type="ORF">L1049_010636</name>
</gene>
<organism evidence="13 14">
    <name type="scientific">Liquidambar formosana</name>
    <name type="common">Formosan gum</name>
    <dbReference type="NCBI Taxonomy" id="63359"/>
    <lineage>
        <taxon>Eukaryota</taxon>
        <taxon>Viridiplantae</taxon>
        <taxon>Streptophyta</taxon>
        <taxon>Embryophyta</taxon>
        <taxon>Tracheophyta</taxon>
        <taxon>Spermatophyta</taxon>
        <taxon>Magnoliopsida</taxon>
        <taxon>eudicotyledons</taxon>
        <taxon>Gunneridae</taxon>
        <taxon>Pentapetalae</taxon>
        <taxon>Saxifragales</taxon>
        <taxon>Altingiaceae</taxon>
        <taxon>Liquidambar</taxon>
    </lineage>
</organism>
<evidence type="ECO:0000256" key="4">
    <source>
        <dbReference type="ARBA" id="ARBA00022692"/>
    </source>
</evidence>
<accession>A0AAP0N8W0</accession>
<reference evidence="13 14" key="1">
    <citation type="journal article" date="2024" name="Plant J.">
        <title>Genome sequences and population genomics reveal climatic adaptation and genomic divergence between two closely related sweetgum species.</title>
        <authorList>
            <person name="Xu W.Q."/>
            <person name="Ren C.Q."/>
            <person name="Zhang X.Y."/>
            <person name="Comes H.P."/>
            <person name="Liu X.H."/>
            <person name="Li Y.G."/>
            <person name="Kettle C.J."/>
            <person name="Jalonen R."/>
            <person name="Gaisberger H."/>
            <person name="Ma Y.Z."/>
            <person name="Qiu Y.X."/>
        </authorList>
    </citation>
    <scope>NUCLEOTIDE SEQUENCE [LARGE SCALE GENOMIC DNA]</scope>
    <source>
        <strain evidence="13">Hangzhou</strain>
    </source>
</reference>
<name>A0AAP0N8W0_LIQFO</name>
<dbReference type="AlphaFoldDB" id="A0AAP0N8W0"/>
<feature type="coiled-coil region" evidence="12">
    <location>
        <begin position="135"/>
        <end position="211"/>
    </location>
</feature>
<proteinExistence type="inferred from homology"/>
<keyword evidence="3 11" id="KW-0813">Transport</keyword>
<keyword evidence="8 11" id="KW-1133">Transmembrane helix</keyword>
<evidence type="ECO:0000256" key="6">
    <source>
        <dbReference type="ARBA" id="ARBA00022824"/>
    </source>
</evidence>